<evidence type="ECO:0000256" key="1">
    <source>
        <dbReference type="SAM" id="MobiDB-lite"/>
    </source>
</evidence>
<dbReference type="PANTHER" id="PTHR21666">
    <property type="entry name" value="PEPTIDASE-RELATED"/>
    <property type="match status" value="1"/>
</dbReference>
<reference evidence="3 4" key="1">
    <citation type="submission" date="2021-06" db="EMBL/GenBank/DDBJ databases">
        <authorList>
            <person name="Sun Q."/>
            <person name="Li D."/>
        </authorList>
    </citation>
    <scope>NUCLEOTIDE SEQUENCE [LARGE SCALE GENOMIC DNA]</scope>
    <source>
        <strain evidence="3 4">MSJ-4</strain>
    </source>
</reference>
<gene>
    <name evidence="3" type="ORF">KQI89_14040</name>
</gene>
<feature type="region of interest" description="Disordered" evidence="1">
    <location>
        <begin position="99"/>
        <end position="123"/>
    </location>
</feature>
<organism evidence="3 4">
    <name type="scientific">Clostridium simiarum</name>
    <dbReference type="NCBI Taxonomy" id="2841506"/>
    <lineage>
        <taxon>Bacteria</taxon>
        <taxon>Bacillati</taxon>
        <taxon>Bacillota</taxon>
        <taxon>Clostridia</taxon>
        <taxon>Eubacteriales</taxon>
        <taxon>Clostridiaceae</taxon>
        <taxon>Clostridium</taxon>
    </lineage>
</organism>
<sequence length="245" mass="27056">MKENLEKDRKNLEEEQNQLSKKMNQLKLSKEKLELIQKDLLKQKSNSESIVSQLNSIEENKKGLIVKLDKEKTQNQQEISKLVDFNDKAREQIDNFIKEQINNNKPSKPDEDKNQGNSSGFIRPVSGPITCAYGPRTHPITGAQGFHHGVDIGAGYGTAIKAAQSGYVVTATYNSIYGNMVILSHGNGVQTVYAHAQSLNVSQGQQVKQGQTIAYVGSTGMSTGPHLHFEVRINGSVVSPMSYIQ</sequence>
<evidence type="ECO:0000259" key="2">
    <source>
        <dbReference type="Pfam" id="PF01551"/>
    </source>
</evidence>
<feature type="region of interest" description="Disordered" evidence="1">
    <location>
        <begin position="1"/>
        <end position="23"/>
    </location>
</feature>
<comment type="caution">
    <text evidence="3">The sequence shown here is derived from an EMBL/GenBank/DDBJ whole genome shotgun (WGS) entry which is preliminary data.</text>
</comment>
<dbReference type="CDD" id="cd12797">
    <property type="entry name" value="M23_peptidase"/>
    <property type="match status" value="1"/>
</dbReference>
<feature type="domain" description="M23ase beta-sheet core" evidence="2">
    <location>
        <begin position="146"/>
        <end position="240"/>
    </location>
</feature>
<evidence type="ECO:0000313" key="4">
    <source>
        <dbReference type="Proteomes" id="UP000736583"/>
    </source>
</evidence>
<dbReference type="Pfam" id="PF01551">
    <property type="entry name" value="Peptidase_M23"/>
    <property type="match status" value="1"/>
</dbReference>
<feature type="compositionally biased region" description="Basic and acidic residues" evidence="1">
    <location>
        <begin position="1"/>
        <end position="13"/>
    </location>
</feature>
<keyword evidence="4" id="KW-1185">Reference proteome</keyword>
<accession>A0ABS6F398</accession>
<evidence type="ECO:0000313" key="3">
    <source>
        <dbReference type="EMBL" id="MBU5592870.1"/>
    </source>
</evidence>
<dbReference type="PANTHER" id="PTHR21666:SF270">
    <property type="entry name" value="MUREIN HYDROLASE ACTIVATOR ENVC"/>
    <property type="match status" value="1"/>
</dbReference>
<dbReference type="EMBL" id="JAHLQL010000005">
    <property type="protein sequence ID" value="MBU5592870.1"/>
    <property type="molecule type" value="Genomic_DNA"/>
</dbReference>
<dbReference type="InterPro" id="IPR016047">
    <property type="entry name" value="M23ase_b-sheet_dom"/>
</dbReference>
<protein>
    <submittedName>
        <fullName evidence="3">Peptidoglycan DD-metalloendopeptidase family protein</fullName>
    </submittedName>
</protein>
<dbReference type="Proteomes" id="UP000736583">
    <property type="component" value="Unassembled WGS sequence"/>
</dbReference>
<proteinExistence type="predicted"/>
<name>A0ABS6F398_9CLOT</name>
<dbReference type="InterPro" id="IPR050570">
    <property type="entry name" value="Cell_wall_metabolism_enzyme"/>
</dbReference>